<organism evidence="1 2">
    <name type="scientific">Mucuna pruriens</name>
    <name type="common">Velvet bean</name>
    <name type="synonym">Dolichos pruriens</name>
    <dbReference type="NCBI Taxonomy" id="157652"/>
    <lineage>
        <taxon>Eukaryota</taxon>
        <taxon>Viridiplantae</taxon>
        <taxon>Streptophyta</taxon>
        <taxon>Embryophyta</taxon>
        <taxon>Tracheophyta</taxon>
        <taxon>Spermatophyta</taxon>
        <taxon>Magnoliopsida</taxon>
        <taxon>eudicotyledons</taxon>
        <taxon>Gunneridae</taxon>
        <taxon>Pentapetalae</taxon>
        <taxon>rosids</taxon>
        <taxon>fabids</taxon>
        <taxon>Fabales</taxon>
        <taxon>Fabaceae</taxon>
        <taxon>Papilionoideae</taxon>
        <taxon>50 kb inversion clade</taxon>
        <taxon>NPAAA clade</taxon>
        <taxon>indigoferoid/millettioid clade</taxon>
        <taxon>Phaseoleae</taxon>
        <taxon>Mucuna</taxon>
    </lineage>
</organism>
<name>A0A371EW62_MUCPR</name>
<accession>A0A371EW62</accession>
<dbReference type="AlphaFoldDB" id="A0A371EW62"/>
<comment type="caution">
    <text evidence="1">The sequence shown here is derived from an EMBL/GenBank/DDBJ whole genome shotgun (WGS) entry which is preliminary data.</text>
</comment>
<gene>
    <name evidence="1" type="ORF">CR513_50526</name>
</gene>
<dbReference type="PANTHER" id="PTHR37610">
    <property type="entry name" value="CCHC-TYPE DOMAIN-CONTAINING PROTEIN"/>
    <property type="match status" value="1"/>
</dbReference>
<feature type="non-terminal residue" evidence="1">
    <location>
        <position position="1"/>
    </location>
</feature>
<evidence type="ECO:0000313" key="2">
    <source>
        <dbReference type="Proteomes" id="UP000257109"/>
    </source>
</evidence>
<protein>
    <recommendedName>
        <fullName evidence="3">Retrotransposon gag domain-containing protein</fullName>
    </recommendedName>
</protein>
<evidence type="ECO:0000313" key="1">
    <source>
        <dbReference type="EMBL" id="RDX70253.1"/>
    </source>
</evidence>
<keyword evidence="2" id="KW-1185">Reference proteome</keyword>
<dbReference type="OrthoDB" id="1418408at2759"/>
<dbReference type="Proteomes" id="UP000257109">
    <property type="component" value="Unassembled WGS sequence"/>
</dbReference>
<sequence>MTEDNLVSSYRLNNRNYLQWAQYIRTTLKGRKKLSNIEGNDLSRDDPKFEAWDDENSLIMTWLWNSMTPEINRNYMFYCSIREIWKNLIETYSMKKDFVAFYDIERKIFNSRQGILSVTEYYETLNSEETRRSVMLDKGNSNIGFAMVTGKGPTKRSTSEGKPFTKSSHGEYCTYCKQSGHTKDTCYKCYGKEKVLE</sequence>
<reference evidence="1" key="1">
    <citation type="submission" date="2018-05" db="EMBL/GenBank/DDBJ databases">
        <title>Draft genome of Mucuna pruriens seed.</title>
        <authorList>
            <person name="Nnadi N.E."/>
            <person name="Vos R."/>
            <person name="Hasami M.H."/>
            <person name="Devisetty U.K."/>
            <person name="Aguiy J.C."/>
        </authorList>
    </citation>
    <scope>NUCLEOTIDE SEQUENCE [LARGE SCALE GENOMIC DNA]</scope>
    <source>
        <strain evidence="1">JCA_2017</strain>
    </source>
</reference>
<dbReference type="PANTHER" id="PTHR37610:SF92">
    <property type="entry name" value="RETROTRANSPOSON COPIA-LIKE N-TERMINAL DOMAIN-CONTAINING PROTEIN"/>
    <property type="match status" value="1"/>
</dbReference>
<proteinExistence type="predicted"/>
<evidence type="ECO:0008006" key="3">
    <source>
        <dbReference type="Google" id="ProtNLM"/>
    </source>
</evidence>
<dbReference type="EMBL" id="QJKJ01011779">
    <property type="protein sequence ID" value="RDX70253.1"/>
    <property type="molecule type" value="Genomic_DNA"/>
</dbReference>